<gene>
    <name evidence="3" type="ORF">B3C1_06123</name>
</gene>
<feature type="region of interest" description="Disordered" evidence="1">
    <location>
        <begin position="271"/>
        <end position="300"/>
    </location>
</feature>
<proteinExistence type="predicted"/>
<evidence type="ECO:0000313" key="3">
    <source>
        <dbReference type="EMBL" id="EKE75633.1"/>
    </source>
</evidence>
<evidence type="ECO:0000256" key="1">
    <source>
        <dbReference type="SAM" id="MobiDB-lite"/>
    </source>
</evidence>
<feature type="domain" description="ImpA N-terminal" evidence="2">
    <location>
        <begin position="15"/>
        <end position="142"/>
    </location>
</feature>
<dbReference type="PANTHER" id="PTHR37951:SF1">
    <property type="entry name" value="TYPE VI SECRETION SYSTEM COMPONENT TSSA1"/>
    <property type="match status" value="1"/>
</dbReference>
<dbReference type="EMBL" id="AMRI01000007">
    <property type="protein sequence ID" value="EKE75633.1"/>
    <property type="molecule type" value="Genomic_DNA"/>
</dbReference>
<name>K2JK03_9GAMM</name>
<sequence length="377" mass="41425">MSEIVVSLFDLDAVLAPISDDNPCGLDTREDVSPASPYFTFKDVRSQARALERQAVLDDDYQPPSQWRELSRALPEILQTSSKDLELVAWLIEAWCREYGFLGLGEGFVLATRLIESHWDQLYPLPDEDGAATRLAPLVGLNGLDAEGTLLQPMLSIPLFMGQTYGPFATWHCEQAAEINRLDKDKAEQKIRGGAASFEQIAQTVREMPASELVALADQIEFAQQSFQGLSDAMDSASQEPQPTSQITKALRRCRDVLWFHAGEIIEKAREQAQAVEPEDSQVAAEAGAEPGSGLPAGADPIEVAIKGREQAVKQLGRLADFFRQTEPHSPVSYAIEQAIRWSKLTLPELMQELISDEGARTGFCRLTGVPGAGDQE</sequence>
<organism evidence="3 4">
    <name type="scientific">Gallaecimonas xiamenensis 3-C-1</name>
    <dbReference type="NCBI Taxonomy" id="745411"/>
    <lineage>
        <taxon>Bacteria</taxon>
        <taxon>Pseudomonadati</taxon>
        <taxon>Pseudomonadota</taxon>
        <taxon>Gammaproteobacteria</taxon>
        <taxon>Enterobacterales</taxon>
        <taxon>Gallaecimonadaceae</taxon>
        <taxon>Gallaecimonas</taxon>
    </lineage>
</organism>
<dbReference type="NCBIfam" id="TIGR03363">
    <property type="entry name" value="VI_chp_8"/>
    <property type="match status" value="1"/>
</dbReference>
<dbReference type="STRING" id="745411.B3C1_06123"/>
<accession>K2JK03</accession>
<dbReference type="RefSeq" id="WP_008483615.1">
    <property type="nucleotide sequence ID" value="NZ_AMRI01000007.1"/>
</dbReference>
<dbReference type="AlphaFoldDB" id="K2JK03"/>
<dbReference type="PANTHER" id="PTHR37951">
    <property type="entry name" value="CYTOPLASMIC PROTEIN-RELATED"/>
    <property type="match status" value="1"/>
</dbReference>
<evidence type="ECO:0000313" key="4">
    <source>
        <dbReference type="Proteomes" id="UP000006755"/>
    </source>
</evidence>
<evidence type="ECO:0000259" key="2">
    <source>
        <dbReference type="Pfam" id="PF06812"/>
    </source>
</evidence>
<protein>
    <submittedName>
        <fullName evidence="3">ImpA domain-containing protein</fullName>
    </submittedName>
</protein>
<dbReference type="eggNOG" id="COG3515">
    <property type="taxonomic scope" value="Bacteria"/>
</dbReference>
<dbReference type="Pfam" id="PF06812">
    <property type="entry name" value="ImpA_N"/>
    <property type="match status" value="1"/>
</dbReference>
<dbReference type="InterPro" id="IPR017740">
    <property type="entry name" value="TssA-like"/>
</dbReference>
<reference evidence="3 4" key="1">
    <citation type="journal article" date="2012" name="J. Bacteriol.">
        <title>Genome Sequence of Gallaecimonas xiamenensis Type Strain 3-C-1.</title>
        <authorList>
            <person name="Lai Q."/>
            <person name="Wang L."/>
            <person name="Wang W."/>
            <person name="Shao Z."/>
        </authorList>
    </citation>
    <scope>NUCLEOTIDE SEQUENCE [LARGE SCALE GENOMIC DNA]</scope>
    <source>
        <strain evidence="3 4">3-C-1</strain>
    </source>
</reference>
<dbReference type="OrthoDB" id="9771118at2"/>
<comment type="caution">
    <text evidence="3">The sequence shown here is derived from an EMBL/GenBank/DDBJ whole genome shotgun (WGS) entry which is preliminary data.</text>
</comment>
<dbReference type="PATRIC" id="fig|745411.4.peg.1216"/>
<dbReference type="Proteomes" id="UP000006755">
    <property type="component" value="Unassembled WGS sequence"/>
</dbReference>
<keyword evidence="4" id="KW-1185">Reference proteome</keyword>
<dbReference type="InterPro" id="IPR010657">
    <property type="entry name" value="ImpA_N"/>
</dbReference>